<dbReference type="OrthoDB" id="9807486at2"/>
<sequence length="188" mass="21524">MFSEYEPKQGSLLVSEPFMLDQNFERAVILLCEHDANDGTVGLILNHRSFMVLSDIVDGVENPNFPVYLGGPVEQNTLYFVHEAYDRLHSGTHVVDNLYWGGDFERLITLINRGEISTEEVKLFLGYSGWSPDQLEREIQQNCWAVHNSYSTDLAFIIDGEDLWKHTLVSLGPKYAHVANFPKRPEYN</sequence>
<comment type="caution">
    <text evidence="1">The sequence shown here is derived from an EMBL/GenBank/DDBJ whole genome shotgun (WGS) entry which is preliminary data.</text>
</comment>
<evidence type="ECO:0000313" key="1">
    <source>
        <dbReference type="EMBL" id="PVH25355.1"/>
    </source>
</evidence>
<protein>
    <recommendedName>
        <fullName evidence="3">YqgE/AlgH family protein</fullName>
    </recommendedName>
</protein>
<dbReference type="InterPro" id="IPR003774">
    <property type="entry name" value="AlgH-like"/>
</dbReference>
<proteinExistence type="predicted"/>
<evidence type="ECO:0008006" key="3">
    <source>
        <dbReference type="Google" id="ProtNLM"/>
    </source>
</evidence>
<name>A0A2T8HIW9_9SPHI</name>
<accession>A0A2T8HIW9</accession>
<dbReference type="PANTHER" id="PTHR31984">
    <property type="entry name" value="TRANSPORTER, PUTATIVE (DUF179)-RELATED"/>
    <property type="match status" value="1"/>
</dbReference>
<keyword evidence="2" id="KW-1185">Reference proteome</keyword>
<dbReference type="Gene3D" id="3.40.1740.10">
    <property type="entry name" value="VC0467-like"/>
    <property type="match status" value="1"/>
</dbReference>
<dbReference type="EMBL" id="QDKG01000003">
    <property type="protein sequence ID" value="PVH25355.1"/>
    <property type="molecule type" value="Genomic_DNA"/>
</dbReference>
<organism evidence="1 2">
    <name type="scientific">Sphingobacterium corticibacter</name>
    <dbReference type="NCBI Taxonomy" id="2171749"/>
    <lineage>
        <taxon>Bacteria</taxon>
        <taxon>Pseudomonadati</taxon>
        <taxon>Bacteroidota</taxon>
        <taxon>Sphingobacteriia</taxon>
        <taxon>Sphingobacteriales</taxon>
        <taxon>Sphingobacteriaceae</taxon>
        <taxon>Sphingobacterium</taxon>
    </lineage>
</organism>
<dbReference type="AlphaFoldDB" id="A0A2T8HIW9"/>
<dbReference type="PANTHER" id="PTHR31984:SF17">
    <property type="entry name" value="TRANSCRIPTIONAL REGULATOR"/>
    <property type="match status" value="1"/>
</dbReference>
<dbReference type="Pfam" id="PF02622">
    <property type="entry name" value="DUF179"/>
    <property type="match status" value="1"/>
</dbReference>
<evidence type="ECO:0000313" key="2">
    <source>
        <dbReference type="Proteomes" id="UP000245627"/>
    </source>
</evidence>
<reference evidence="1 2" key="1">
    <citation type="submission" date="2018-04" db="EMBL/GenBank/DDBJ databases">
        <title>Sphingobacterium cortibacter sp. nov.</title>
        <authorList>
            <person name="Li Y."/>
        </authorList>
    </citation>
    <scope>NUCLEOTIDE SEQUENCE [LARGE SCALE GENOMIC DNA]</scope>
    <source>
        <strain evidence="1 2">2c-3</strain>
    </source>
</reference>
<dbReference type="SUPFAM" id="SSF143456">
    <property type="entry name" value="VC0467-like"/>
    <property type="match status" value="1"/>
</dbReference>
<dbReference type="Proteomes" id="UP000245627">
    <property type="component" value="Unassembled WGS sequence"/>
</dbReference>
<dbReference type="RefSeq" id="WP_116775942.1">
    <property type="nucleotide sequence ID" value="NZ_QDKG01000003.1"/>
</dbReference>
<gene>
    <name evidence="1" type="ORF">DC487_10580</name>
</gene>